<evidence type="ECO:0000313" key="1">
    <source>
        <dbReference type="EMBL" id="UUO14807.1"/>
    </source>
</evidence>
<sequence length="127" mass="15137">MLIENHFQQIQLLIESSEIVKIFKIESEKRGIYEGLIKGKIDFEDNSLLHLREFVYVEISIDRKMYSYQYMDSENKLIFRYDNTEHHRKLNLPTFPHHKHDGSEDNVIKSDAPFLNEVLNEVKKILG</sequence>
<evidence type="ECO:0000313" key="2">
    <source>
        <dbReference type="Proteomes" id="UP001057561"/>
    </source>
</evidence>
<dbReference type="Pfam" id="PF20126">
    <property type="entry name" value="TumE"/>
    <property type="match status" value="1"/>
</dbReference>
<protein>
    <submittedName>
        <fullName evidence="1">DUF6516 family protein</fullName>
    </submittedName>
</protein>
<dbReference type="RefSeq" id="WP_193962785.1">
    <property type="nucleotide sequence ID" value="NZ_CP099464.1"/>
</dbReference>
<dbReference type="EMBL" id="CP099464">
    <property type="protein sequence ID" value="UUO14807.1"/>
    <property type="molecule type" value="Genomic_DNA"/>
</dbReference>
<reference evidence="1" key="1">
    <citation type="submission" date="2022-06" db="EMBL/GenBank/DDBJ databases">
        <title>Nostosin G and Spiroidesin B from the Cyanobacterium Dolichospermum sp. NIES-1697.</title>
        <authorList>
            <person name="Phan C.-S."/>
            <person name="Mehjabin J.J."/>
            <person name="Anas A.R.J."/>
            <person name="Hayasaka M."/>
            <person name="Onoki R."/>
            <person name="Wang J."/>
            <person name="Umezawa T."/>
            <person name="Washio K."/>
            <person name="Morikawa M."/>
            <person name="Okino T."/>
        </authorList>
    </citation>
    <scope>NUCLEOTIDE SEQUENCE</scope>
    <source>
        <strain evidence="1">NIES-1697</strain>
    </source>
</reference>
<keyword evidence="2" id="KW-1185">Reference proteome</keyword>
<dbReference type="Proteomes" id="UP001057561">
    <property type="component" value="Chromosome"/>
</dbReference>
<proteinExistence type="predicted"/>
<organism evidence="1 2">
    <name type="scientific">Dolichospermum heterosporum TAC447</name>
    <dbReference type="NCBI Taxonomy" id="747523"/>
    <lineage>
        <taxon>Bacteria</taxon>
        <taxon>Bacillati</taxon>
        <taxon>Cyanobacteriota</taxon>
        <taxon>Cyanophyceae</taxon>
        <taxon>Nostocales</taxon>
        <taxon>Aphanizomenonaceae</taxon>
        <taxon>Dolichospermum</taxon>
        <taxon>Dolichospermum heterosporum</taxon>
    </lineage>
</organism>
<gene>
    <name evidence="1" type="ORF">NG743_22755</name>
</gene>
<dbReference type="InterPro" id="IPR045397">
    <property type="entry name" value="TumE-like"/>
</dbReference>
<name>A0ABY5LVM9_9CYAN</name>
<accession>A0ABY5LVM9</accession>